<evidence type="ECO:0000256" key="5">
    <source>
        <dbReference type="ARBA" id="ARBA00022723"/>
    </source>
</evidence>
<organism evidence="16 17">
    <name type="scientific">Maioricimonas rarisocia</name>
    <dbReference type="NCBI Taxonomy" id="2528026"/>
    <lineage>
        <taxon>Bacteria</taxon>
        <taxon>Pseudomonadati</taxon>
        <taxon>Planctomycetota</taxon>
        <taxon>Planctomycetia</taxon>
        <taxon>Planctomycetales</taxon>
        <taxon>Planctomycetaceae</taxon>
        <taxon>Maioricimonas</taxon>
    </lineage>
</organism>
<evidence type="ECO:0000313" key="17">
    <source>
        <dbReference type="Proteomes" id="UP000320496"/>
    </source>
</evidence>
<dbReference type="NCBIfam" id="NF004491">
    <property type="entry name" value="PRK05826.1"/>
    <property type="match status" value="1"/>
</dbReference>
<evidence type="ECO:0000256" key="13">
    <source>
        <dbReference type="RuleBase" id="RU000504"/>
    </source>
</evidence>
<reference evidence="16 17" key="1">
    <citation type="submission" date="2019-02" db="EMBL/GenBank/DDBJ databases">
        <title>Deep-cultivation of Planctomycetes and their phenomic and genomic characterization uncovers novel biology.</title>
        <authorList>
            <person name="Wiegand S."/>
            <person name="Jogler M."/>
            <person name="Boedeker C."/>
            <person name="Pinto D."/>
            <person name="Vollmers J."/>
            <person name="Rivas-Marin E."/>
            <person name="Kohn T."/>
            <person name="Peeters S.H."/>
            <person name="Heuer A."/>
            <person name="Rast P."/>
            <person name="Oberbeckmann S."/>
            <person name="Bunk B."/>
            <person name="Jeske O."/>
            <person name="Meyerdierks A."/>
            <person name="Storesund J.E."/>
            <person name="Kallscheuer N."/>
            <person name="Luecker S."/>
            <person name="Lage O.M."/>
            <person name="Pohl T."/>
            <person name="Merkel B.J."/>
            <person name="Hornburger P."/>
            <person name="Mueller R.-W."/>
            <person name="Bruemmer F."/>
            <person name="Labrenz M."/>
            <person name="Spormann A.M."/>
            <person name="Op den Camp H."/>
            <person name="Overmann J."/>
            <person name="Amann R."/>
            <person name="Jetten M.S.M."/>
            <person name="Mascher T."/>
            <person name="Medema M.H."/>
            <person name="Devos D.P."/>
            <person name="Kaster A.-K."/>
            <person name="Ovreas L."/>
            <person name="Rohde M."/>
            <person name="Galperin M.Y."/>
            <person name="Jogler C."/>
        </authorList>
    </citation>
    <scope>NUCLEOTIDE SEQUENCE [LARGE SCALE GENOMIC DNA]</scope>
    <source>
        <strain evidence="16 17">Mal4</strain>
    </source>
</reference>
<dbReference type="FunFam" id="2.40.33.10:FF:000001">
    <property type="entry name" value="Pyruvate kinase"/>
    <property type="match status" value="1"/>
</dbReference>
<sequence length="490" mass="53477">MDNYVEHALTKTKIVATVGPACDSFEGLRRLVEAGVDLFRLNFAHGQHDVLARIAADVRKIADDLDRPVALLADLSGPKIRLGELPDDCLEVQKDETYVFVRERAADAPANHLDSSYPGLIDDLSKDDRILLADGTVSMRVQETDDDSATCVVEQPGTLRSRQGINLPNVKLSLPSLTEKDQKDLAWALEHKIGFIGLSFVRHPDDIRDLRRRIEESGVTYRPAIVAKIEKPEAVAVLDEILAETDLVMVARGDLGVEVDIARVPALQKRIIRKCNERRIPVITATQMLDSMQHSELPTRAEASDVANAVLDGSDAVMLSGETAIGKHPNRTVAMMSRIIHETEPLVVSRKELPLGFHAQKNTATEMTRSVTLGAIHAAERLGARLLAVLTRSGTTAAAVSELRSPIPVLALTDDPRTAQRLCCCWGVRPVVTDACTGSPPEILDFVIKWGKEHGSVEPGDLIVIVATTDWSRPGKNVMLVEEVPNGTDS</sequence>
<evidence type="ECO:0000256" key="4">
    <source>
        <dbReference type="ARBA" id="ARBA00022679"/>
    </source>
</evidence>
<comment type="similarity">
    <text evidence="2 13">Belongs to the pyruvate kinase family.</text>
</comment>
<keyword evidence="6" id="KW-0547">Nucleotide-binding</keyword>
<dbReference type="GO" id="GO:0016301">
    <property type="term" value="F:kinase activity"/>
    <property type="evidence" value="ECO:0007669"/>
    <property type="project" value="UniProtKB-KW"/>
</dbReference>
<keyword evidence="5" id="KW-0479">Metal-binding</keyword>
<dbReference type="GO" id="GO:0005524">
    <property type="term" value="F:ATP binding"/>
    <property type="evidence" value="ECO:0007669"/>
    <property type="project" value="UniProtKB-KW"/>
</dbReference>
<feature type="domain" description="Pyruvate kinase barrel" evidence="14">
    <location>
        <begin position="10"/>
        <end position="333"/>
    </location>
</feature>
<evidence type="ECO:0000256" key="9">
    <source>
        <dbReference type="ARBA" id="ARBA00022842"/>
    </source>
</evidence>
<evidence type="ECO:0000313" key="16">
    <source>
        <dbReference type="EMBL" id="QDU37334.1"/>
    </source>
</evidence>
<dbReference type="PANTHER" id="PTHR11817">
    <property type="entry name" value="PYRUVATE KINASE"/>
    <property type="match status" value="1"/>
</dbReference>
<name>A0A517Z4C8_9PLAN</name>
<dbReference type="SUPFAM" id="SSF51621">
    <property type="entry name" value="Phosphoenolpyruvate/pyruvate domain"/>
    <property type="match status" value="1"/>
</dbReference>
<feature type="domain" description="Pyruvate kinase C-terminal" evidence="15">
    <location>
        <begin position="371"/>
        <end position="477"/>
    </location>
</feature>
<keyword evidence="8" id="KW-0067">ATP-binding</keyword>
<keyword evidence="7 13" id="KW-0418">Kinase</keyword>
<dbReference type="InterPro" id="IPR015795">
    <property type="entry name" value="Pyrv_Knase_C"/>
</dbReference>
<dbReference type="Pfam" id="PF00224">
    <property type="entry name" value="PK"/>
    <property type="match status" value="1"/>
</dbReference>
<dbReference type="Pfam" id="PF02887">
    <property type="entry name" value="PK_C"/>
    <property type="match status" value="1"/>
</dbReference>
<dbReference type="SUPFAM" id="SSF52935">
    <property type="entry name" value="PK C-terminal domain-like"/>
    <property type="match status" value="1"/>
</dbReference>
<dbReference type="Proteomes" id="UP000320496">
    <property type="component" value="Chromosome"/>
</dbReference>
<evidence type="ECO:0000259" key="14">
    <source>
        <dbReference type="Pfam" id="PF00224"/>
    </source>
</evidence>
<dbReference type="NCBIfam" id="TIGR01064">
    <property type="entry name" value="pyruv_kin"/>
    <property type="match status" value="1"/>
</dbReference>
<protein>
    <recommendedName>
        <fullName evidence="3 12">Pyruvate kinase</fullName>
        <ecNumber evidence="3 12">2.7.1.40</ecNumber>
    </recommendedName>
</protein>
<comment type="pathway">
    <text evidence="1 13">Carbohydrate degradation; glycolysis; pyruvate from D-glyceraldehyde 3-phosphate: step 5/5.</text>
</comment>
<dbReference type="KEGG" id="mri:Mal4_16440"/>
<evidence type="ECO:0000259" key="15">
    <source>
        <dbReference type="Pfam" id="PF02887"/>
    </source>
</evidence>
<dbReference type="GO" id="GO:0000287">
    <property type="term" value="F:magnesium ion binding"/>
    <property type="evidence" value="ECO:0007669"/>
    <property type="project" value="UniProtKB-UniRule"/>
</dbReference>
<accession>A0A517Z4C8</accession>
<dbReference type="InterPro" id="IPR011037">
    <property type="entry name" value="Pyrv_Knase-like_insert_dom_sf"/>
</dbReference>
<dbReference type="SUPFAM" id="SSF50800">
    <property type="entry name" value="PK beta-barrel domain-like"/>
    <property type="match status" value="1"/>
</dbReference>
<dbReference type="InterPro" id="IPR036918">
    <property type="entry name" value="Pyrv_Knase_C_sf"/>
</dbReference>
<evidence type="ECO:0000256" key="11">
    <source>
        <dbReference type="ARBA" id="ARBA00023317"/>
    </source>
</evidence>
<dbReference type="Gene3D" id="3.20.20.60">
    <property type="entry name" value="Phosphoenolpyruvate-binding domains"/>
    <property type="match status" value="1"/>
</dbReference>
<dbReference type="InterPro" id="IPR001697">
    <property type="entry name" value="Pyr_Knase"/>
</dbReference>
<evidence type="ECO:0000256" key="7">
    <source>
        <dbReference type="ARBA" id="ARBA00022777"/>
    </source>
</evidence>
<dbReference type="Gene3D" id="2.40.33.10">
    <property type="entry name" value="PK beta-barrel domain-like"/>
    <property type="match status" value="1"/>
</dbReference>
<keyword evidence="17" id="KW-1185">Reference proteome</keyword>
<comment type="catalytic activity">
    <reaction evidence="13">
        <text>pyruvate + ATP = phosphoenolpyruvate + ADP + H(+)</text>
        <dbReference type="Rhea" id="RHEA:18157"/>
        <dbReference type="ChEBI" id="CHEBI:15361"/>
        <dbReference type="ChEBI" id="CHEBI:15378"/>
        <dbReference type="ChEBI" id="CHEBI:30616"/>
        <dbReference type="ChEBI" id="CHEBI:58702"/>
        <dbReference type="ChEBI" id="CHEBI:456216"/>
        <dbReference type="EC" id="2.7.1.40"/>
    </reaction>
</comment>
<dbReference type="InterPro" id="IPR040442">
    <property type="entry name" value="Pyrv_kinase-like_dom_sf"/>
</dbReference>
<dbReference type="PRINTS" id="PR01050">
    <property type="entry name" value="PYRUVTKNASE"/>
</dbReference>
<dbReference type="AlphaFoldDB" id="A0A517Z4C8"/>
<dbReference type="NCBIfam" id="NF004978">
    <property type="entry name" value="PRK06354.1"/>
    <property type="match status" value="1"/>
</dbReference>
<proteinExistence type="inferred from homology"/>
<dbReference type="InterPro" id="IPR015806">
    <property type="entry name" value="Pyrv_Knase_insert_dom_sf"/>
</dbReference>
<evidence type="ECO:0000256" key="8">
    <source>
        <dbReference type="ARBA" id="ARBA00022840"/>
    </source>
</evidence>
<dbReference type="UniPathway" id="UPA00109">
    <property type="reaction ID" value="UER00188"/>
</dbReference>
<evidence type="ECO:0000256" key="3">
    <source>
        <dbReference type="ARBA" id="ARBA00012142"/>
    </source>
</evidence>
<evidence type="ECO:0000256" key="6">
    <source>
        <dbReference type="ARBA" id="ARBA00022741"/>
    </source>
</evidence>
<dbReference type="GO" id="GO:0030955">
    <property type="term" value="F:potassium ion binding"/>
    <property type="evidence" value="ECO:0007669"/>
    <property type="project" value="UniProtKB-UniRule"/>
</dbReference>
<dbReference type="InterPro" id="IPR015793">
    <property type="entry name" value="Pyrv_Knase_brl"/>
</dbReference>
<evidence type="ECO:0000256" key="2">
    <source>
        <dbReference type="ARBA" id="ARBA00008663"/>
    </source>
</evidence>
<gene>
    <name evidence="16" type="primary">pyk</name>
    <name evidence="16" type="ORF">Mal4_16440</name>
</gene>
<evidence type="ECO:0000256" key="1">
    <source>
        <dbReference type="ARBA" id="ARBA00004997"/>
    </source>
</evidence>
<dbReference type="Gene3D" id="3.40.1380.20">
    <property type="entry name" value="Pyruvate kinase, C-terminal domain"/>
    <property type="match status" value="1"/>
</dbReference>
<dbReference type="RefSeq" id="WP_145368110.1">
    <property type="nucleotide sequence ID" value="NZ_CP036275.1"/>
</dbReference>
<dbReference type="OrthoDB" id="9812123at2"/>
<dbReference type="InterPro" id="IPR015813">
    <property type="entry name" value="Pyrv/PenolPyrv_kinase-like_dom"/>
</dbReference>
<evidence type="ECO:0000256" key="10">
    <source>
        <dbReference type="ARBA" id="ARBA00023152"/>
    </source>
</evidence>
<keyword evidence="11 16" id="KW-0670">Pyruvate</keyword>
<keyword evidence="4 13" id="KW-0808">Transferase</keyword>
<dbReference type="EMBL" id="CP036275">
    <property type="protein sequence ID" value="QDU37334.1"/>
    <property type="molecule type" value="Genomic_DNA"/>
</dbReference>
<keyword evidence="10 13" id="KW-0324">Glycolysis</keyword>
<keyword evidence="9 13" id="KW-0460">Magnesium</keyword>
<evidence type="ECO:0000256" key="12">
    <source>
        <dbReference type="NCBIfam" id="TIGR01064"/>
    </source>
</evidence>
<dbReference type="GO" id="GO:0004743">
    <property type="term" value="F:pyruvate kinase activity"/>
    <property type="evidence" value="ECO:0007669"/>
    <property type="project" value="UniProtKB-UniRule"/>
</dbReference>
<dbReference type="EC" id="2.7.1.40" evidence="3 12"/>